<dbReference type="Proteomes" id="UP000236370">
    <property type="component" value="Unassembled WGS sequence"/>
</dbReference>
<comment type="caution">
    <text evidence="11">The sequence shown here is derived from an EMBL/GenBank/DDBJ whole genome shotgun (WGS) entry which is preliminary data.</text>
</comment>
<dbReference type="PROSITE" id="PS00137">
    <property type="entry name" value="SUBTILASE_HIS"/>
    <property type="match status" value="1"/>
</dbReference>
<dbReference type="SUPFAM" id="SSF52743">
    <property type="entry name" value="Subtilisin-like"/>
    <property type="match status" value="1"/>
</dbReference>
<dbReference type="InterPro" id="IPR036852">
    <property type="entry name" value="Peptidase_S8/S53_dom_sf"/>
</dbReference>
<organism evidence="11 12">
    <name type="scientific">Pan troglodytes</name>
    <name type="common">Chimpanzee</name>
    <dbReference type="NCBI Taxonomy" id="9598"/>
    <lineage>
        <taxon>Eukaryota</taxon>
        <taxon>Metazoa</taxon>
        <taxon>Chordata</taxon>
        <taxon>Craniata</taxon>
        <taxon>Vertebrata</taxon>
        <taxon>Euteleostomi</taxon>
        <taxon>Mammalia</taxon>
        <taxon>Eutheria</taxon>
        <taxon>Euarchontoglires</taxon>
        <taxon>Primates</taxon>
        <taxon>Haplorrhini</taxon>
        <taxon>Catarrhini</taxon>
        <taxon>Hominidae</taxon>
        <taxon>Pan</taxon>
    </lineage>
</organism>
<feature type="domain" description="Peptidase S8 pro-domain" evidence="10">
    <location>
        <begin position="1"/>
        <end position="70"/>
    </location>
</feature>
<feature type="non-terminal residue" evidence="11">
    <location>
        <position position="344"/>
    </location>
</feature>
<proteinExistence type="inferred from homology"/>
<evidence type="ECO:0000256" key="3">
    <source>
        <dbReference type="ARBA" id="ARBA00022729"/>
    </source>
</evidence>
<dbReference type="InterPro" id="IPR034182">
    <property type="entry name" value="Kexin/furin"/>
</dbReference>
<evidence type="ECO:0000256" key="7">
    <source>
        <dbReference type="ARBA" id="ARBA00023180"/>
    </source>
</evidence>
<evidence type="ECO:0000256" key="8">
    <source>
        <dbReference type="PROSITE-ProRule" id="PRU01240"/>
    </source>
</evidence>
<dbReference type="PRINTS" id="PR00723">
    <property type="entry name" value="SUBTILISIN"/>
</dbReference>
<evidence type="ECO:0000256" key="2">
    <source>
        <dbReference type="ARBA" id="ARBA00022685"/>
    </source>
</evidence>
<keyword evidence="3" id="KW-0732">Signal</keyword>
<dbReference type="GO" id="GO:0006508">
    <property type="term" value="P:proteolysis"/>
    <property type="evidence" value="ECO:0007669"/>
    <property type="project" value="UniProtKB-KW"/>
</dbReference>
<evidence type="ECO:0000313" key="12">
    <source>
        <dbReference type="Proteomes" id="UP000236370"/>
    </source>
</evidence>
<dbReference type="FunFam" id="3.30.70.850:FF:000001">
    <property type="entry name" value="Proprotein convertase subtilisin/kexin type 5"/>
    <property type="match status" value="1"/>
</dbReference>
<dbReference type="Gene3D" id="3.30.70.850">
    <property type="entry name" value="Peptidase S8, pro-domain"/>
    <property type="match status" value="1"/>
</dbReference>
<evidence type="ECO:0000259" key="10">
    <source>
        <dbReference type="Pfam" id="PF16470"/>
    </source>
</evidence>
<dbReference type="FunFam" id="3.40.50.200:FF:000002">
    <property type="entry name" value="Proprotein convertase subtilisin/kexin type 5"/>
    <property type="match status" value="1"/>
</dbReference>
<dbReference type="InterPro" id="IPR022398">
    <property type="entry name" value="Peptidase_S8_His-AS"/>
</dbReference>
<feature type="non-terminal residue" evidence="11">
    <location>
        <position position="1"/>
    </location>
</feature>
<dbReference type="SUPFAM" id="SSF54897">
    <property type="entry name" value="Protease propeptides/inhibitors"/>
    <property type="match status" value="1"/>
</dbReference>
<feature type="domain" description="Peptidase S8/S53" evidence="9">
    <location>
        <begin position="93"/>
        <end position="327"/>
    </location>
</feature>
<keyword evidence="1" id="KW-0645">Protease</keyword>
<accession>A0A2J8L7K8</accession>
<evidence type="ECO:0000256" key="1">
    <source>
        <dbReference type="ARBA" id="ARBA00022670"/>
    </source>
</evidence>
<dbReference type="PROSITE" id="PS51892">
    <property type="entry name" value="SUBTILASE"/>
    <property type="match status" value="1"/>
</dbReference>
<dbReference type="Pfam" id="PF16470">
    <property type="entry name" value="S8_pro-domain"/>
    <property type="match status" value="1"/>
</dbReference>
<keyword evidence="6" id="KW-0865">Zymogen</keyword>
<evidence type="ECO:0000313" key="11">
    <source>
        <dbReference type="EMBL" id="PNI43274.1"/>
    </source>
</evidence>
<dbReference type="AlphaFoldDB" id="A0A2J8L7K8"/>
<evidence type="ECO:0000256" key="4">
    <source>
        <dbReference type="ARBA" id="ARBA00022801"/>
    </source>
</evidence>
<evidence type="ECO:0000256" key="6">
    <source>
        <dbReference type="ARBA" id="ARBA00023145"/>
    </source>
</evidence>
<dbReference type="InterPro" id="IPR023828">
    <property type="entry name" value="Peptidase_S8_Ser-AS"/>
</dbReference>
<keyword evidence="2" id="KW-0165">Cleavage on pair of basic residues</keyword>
<dbReference type="Gene3D" id="3.40.50.200">
    <property type="entry name" value="Peptidase S8/S53 domain"/>
    <property type="match status" value="1"/>
</dbReference>
<dbReference type="InterPro" id="IPR038466">
    <property type="entry name" value="S8_pro-domain_sf"/>
</dbReference>
<keyword evidence="4" id="KW-0378">Hydrolase</keyword>
<keyword evidence="7" id="KW-0325">Glycoprotein</keyword>
<dbReference type="Pfam" id="PF00082">
    <property type="entry name" value="Peptidase_S8"/>
    <property type="match status" value="1"/>
</dbReference>
<dbReference type="InterPro" id="IPR000209">
    <property type="entry name" value="Peptidase_S8/S53_dom"/>
</dbReference>
<keyword evidence="5" id="KW-0720">Serine protease</keyword>
<evidence type="ECO:0000259" key="9">
    <source>
        <dbReference type="Pfam" id="PF00082"/>
    </source>
</evidence>
<dbReference type="GO" id="GO:0004252">
    <property type="term" value="F:serine-type endopeptidase activity"/>
    <property type="evidence" value="ECO:0007669"/>
    <property type="project" value="InterPro"/>
</dbReference>
<dbReference type="PROSITE" id="PS00138">
    <property type="entry name" value="SUBTILASE_SER"/>
    <property type="match status" value="1"/>
</dbReference>
<dbReference type="PANTHER" id="PTHR42884:SF8">
    <property type="entry name" value="PROPROTEIN CONVERTASE SUBTILISIN_KEXIN TYPE 6"/>
    <property type="match status" value="1"/>
</dbReference>
<sequence>GGPAEADRVAAAHGYLNLGQIGNLEDYYHFYHSKTFKRSTLSSRGPHTFLRMDPQVKWLQQQEVKRRVKRQVRSDPQALYFNDPIWSNMWYLDSYASYDVNGNDYDPSPRYDASNENKHGTRCAGEVAASANNSYCIVGIAYNAKIGGIRMLDGDVTDVVEAKSLGIRPNYIDIYSASWGPDDDGKTVDGPGRLAKQAFEYGIKKGRQGLGSIFVWASGNGGREGDYCSCDGYTNSIYTISVSSATENGYKPWYLEECASTLATTYSSGAFYERKIVTTDLRQRCTDGHTGTSVSAPMVAGIIALALEANSQLTWRDVQHLLVKTSRPAHLKASDWKVNGAGHK</sequence>
<dbReference type="EMBL" id="NBAG03000304">
    <property type="protein sequence ID" value="PNI43274.1"/>
    <property type="molecule type" value="Genomic_DNA"/>
</dbReference>
<dbReference type="InterPro" id="IPR015500">
    <property type="entry name" value="Peptidase_S8_subtilisin-rel"/>
</dbReference>
<evidence type="ECO:0000256" key="5">
    <source>
        <dbReference type="ARBA" id="ARBA00022825"/>
    </source>
</evidence>
<comment type="caution">
    <text evidence="8">Lacks conserved residue(s) required for the propagation of feature annotation.</text>
</comment>
<name>A0A2J8L7K8_PANTR</name>
<comment type="similarity">
    <text evidence="8">Belongs to the peptidase S8 family.</text>
</comment>
<dbReference type="CDD" id="cd04059">
    <property type="entry name" value="Peptidases_S8_Protein_convertases_Kexins_Furin-like"/>
    <property type="match status" value="1"/>
</dbReference>
<dbReference type="InterPro" id="IPR032815">
    <property type="entry name" value="S8_pro-domain"/>
</dbReference>
<protein>
    <submittedName>
        <fullName evidence="11">PCSK6 isoform 21</fullName>
    </submittedName>
</protein>
<gene>
    <name evidence="11" type="ORF">CK820_G0032001</name>
</gene>
<dbReference type="PANTHER" id="PTHR42884">
    <property type="entry name" value="PROPROTEIN CONVERTASE SUBTILISIN/KEXIN-RELATED"/>
    <property type="match status" value="1"/>
</dbReference>
<reference evidence="11 12" key="1">
    <citation type="submission" date="2017-12" db="EMBL/GenBank/DDBJ databases">
        <title>High-resolution comparative analysis of great ape genomes.</title>
        <authorList>
            <person name="Pollen A."/>
            <person name="Hastie A."/>
            <person name="Hormozdiari F."/>
            <person name="Dougherty M."/>
            <person name="Liu R."/>
            <person name="Chaisson M."/>
            <person name="Hoppe E."/>
            <person name="Hill C."/>
            <person name="Pang A."/>
            <person name="Hillier L."/>
            <person name="Baker C."/>
            <person name="Armstrong J."/>
            <person name="Shendure J."/>
            <person name="Paten B."/>
            <person name="Wilson R."/>
            <person name="Chao H."/>
            <person name="Schneider V."/>
            <person name="Ventura M."/>
            <person name="Kronenberg Z."/>
            <person name="Murali S."/>
            <person name="Gordon D."/>
            <person name="Cantsilieris S."/>
            <person name="Munson K."/>
            <person name="Nelson B."/>
            <person name="Raja A."/>
            <person name="Underwood J."/>
            <person name="Diekhans M."/>
            <person name="Fiddes I."/>
            <person name="Haussler D."/>
            <person name="Eichler E."/>
        </authorList>
    </citation>
    <scope>NUCLEOTIDE SEQUENCE [LARGE SCALE GENOMIC DNA]</scope>
    <source>
        <strain evidence="11">Yerkes chimp pedigree #C0471</strain>
    </source>
</reference>